<gene>
    <name evidence="1" type="ORF">DNH61_03315</name>
</gene>
<accession>A0A2W1LFB4</accession>
<dbReference type="RefSeq" id="WP_111145247.1">
    <property type="nucleotide sequence ID" value="NZ_QKRB01000028.1"/>
</dbReference>
<dbReference type="CDD" id="cd16423">
    <property type="entry name" value="HAD_BPGM-like"/>
    <property type="match status" value="1"/>
</dbReference>
<comment type="caution">
    <text evidence="1">The sequence shown here is derived from an EMBL/GenBank/DDBJ whole genome shotgun (WGS) entry which is preliminary data.</text>
</comment>
<evidence type="ECO:0000313" key="1">
    <source>
        <dbReference type="EMBL" id="PZD97389.1"/>
    </source>
</evidence>
<dbReference type="Pfam" id="PF13419">
    <property type="entry name" value="HAD_2"/>
    <property type="match status" value="1"/>
</dbReference>
<dbReference type="OrthoDB" id="9797743at2"/>
<dbReference type="AlphaFoldDB" id="A0A2W1LFB4"/>
<name>A0A2W1LFB4_9BACL</name>
<dbReference type="InterPro" id="IPR023214">
    <property type="entry name" value="HAD_sf"/>
</dbReference>
<dbReference type="SFLD" id="SFLDG01135">
    <property type="entry name" value="C1.5.6:_HAD__Beta-PGM__Phospha"/>
    <property type="match status" value="1"/>
</dbReference>
<reference evidence="1 2" key="1">
    <citation type="submission" date="2018-06" db="EMBL/GenBank/DDBJ databases">
        <title>Paenibacillus imtechensis sp. nov.</title>
        <authorList>
            <person name="Pinnaka A.K."/>
            <person name="Singh H."/>
            <person name="Kaur M."/>
        </authorList>
    </citation>
    <scope>NUCLEOTIDE SEQUENCE [LARGE SCALE GENOMIC DNA]</scope>
    <source>
        <strain evidence="1 2">SMB1</strain>
    </source>
</reference>
<dbReference type="InterPro" id="IPR041492">
    <property type="entry name" value="HAD_2"/>
</dbReference>
<protein>
    <recommendedName>
        <fullName evidence="3">HAD family hydrolase</fullName>
    </recommendedName>
</protein>
<dbReference type="NCBIfam" id="TIGR01509">
    <property type="entry name" value="HAD-SF-IA-v3"/>
    <property type="match status" value="1"/>
</dbReference>
<evidence type="ECO:0000313" key="2">
    <source>
        <dbReference type="Proteomes" id="UP000249522"/>
    </source>
</evidence>
<proteinExistence type="predicted"/>
<dbReference type="SUPFAM" id="SSF56784">
    <property type="entry name" value="HAD-like"/>
    <property type="match status" value="1"/>
</dbReference>
<dbReference type="InterPro" id="IPR023198">
    <property type="entry name" value="PGP-like_dom2"/>
</dbReference>
<dbReference type="InterPro" id="IPR006439">
    <property type="entry name" value="HAD-SF_hydro_IA"/>
</dbReference>
<dbReference type="EMBL" id="QKRB01000028">
    <property type="protein sequence ID" value="PZD97389.1"/>
    <property type="molecule type" value="Genomic_DNA"/>
</dbReference>
<dbReference type="PANTHER" id="PTHR18901:SF38">
    <property type="entry name" value="PSEUDOURIDINE-5'-PHOSPHATASE"/>
    <property type="match status" value="1"/>
</dbReference>
<dbReference type="Proteomes" id="UP000249522">
    <property type="component" value="Unassembled WGS sequence"/>
</dbReference>
<sequence length="219" mass="24513">MIKAVIFDFDGTILDTETPWYDVFCEIYKEHGAAFSREIWGTAVGTQGTDLYAPLEQMLGRQLDRAELKRSQYQKHEAILEQQDIREGVKKYLDDARRLGLRIGLASSSERKWVTGFLQKHGLLGYFDVLRTRDDVVRVKPDPELYIQALQALGVTNGEAIAIEDSPNGVRAAARAGLCCIAVPNPSTAELLFDEFNGVRVDSLTSISLEEAILKFTIM</sequence>
<dbReference type="InterPro" id="IPR036412">
    <property type="entry name" value="HAD-like_sf"/>
</dbReference>
<evidence type="ECO:0008006" key="3">
    <source>
        <dbReference type="Google" id="ProtNLM"/>
    </source>
</evidence>
<dbReference type="SFLD" id="SFLDG01129">
    <property type="entry name" value="C1.5:_HAD__Beta-PGM__Phosphata"/>
    <property type="match status" value="1"/>
</dbReference>
<dbReference type="Gene3D" id="3.40.50.1000">
    <property type="entry name" value="HAD superfamily/HAD-like"/>
    <property type="match status" value="1"/>
</dbReference>
<dbReference type="Gene3D" id="1.10.150.240">
    <property type="entry name" value="Putative phosphatase, domain 2"/>
    <property type="match status" value="1"/>
</dbReference>
<dbReference type="PANTHER" id="PTHR18901">
    <property type="entry name" value="2-DEOXYGLUCOSE-6-PHOSPHATE PHOSPHATASE 2"/>
    <property type="match status" value="1"/>
</dbReference>
<dbReference type="SFLD" id="SFLDS00003">
    <property type="entry name" value="Haloacid_Dehalogenase"/>
    <property type="match status" value="1"/>
</dbReference>
<keyword evidence="2" id="KW-1185">Reference proteome</keyword>
<organism evidence="1 2">
    <name type="scientific">Paenibacillus sambharensis</name>
    <dbReference type="NCBI Taxonomy" id="1803190"/>
    <lineage>
        <taxon>Bacteria</taxon>
        <taxon>Bacillati</taxon>
        <taxon>Bacillota</taxon>
        <taxon>Bacilli</taxon>
        <taxon>Bacillales</taxon>
        <taxon>Paenibacillaceae</taxon>
        <taxon>Paenibacillus</taxon>
    </lineage>
</organism>